<protein>
    <submittedName>
        <fullName evidence="2">Uncharacterized protein</fullName>
    </submittedName>
</protein>
<evidence type="ECO:0000256" key="1">
    <source>
        <dbReference type="SAM" id="MobiDB-lite"/>
    </source>
</evidence>
<dbReference type="AlphaFoldDB" id="A0A6J8E4Y5"/>
<dbReference type="OrthoDB" id="6322039at2759"/>
<feature type="compositionally biased region" description="Basic and acidic residues" evidence="1">
    <location>
        <begin position="180"/>
        <end position="192"/>
    </location>
</feature>
<name>A0A6J8E4Y5_MYTCO</name>
<feature type="region of interest" description="Disordered" evidence="1">
    <location>
        <begin position="158"/>
        <end position="192"/>
    </location>
</feature>
<proteinExistence type="predicted"/>
<reference evidence="2 3" key="1">
    <citation type="submission" date="2020-06" db="EMBL/GenBank/DDBJ databases">
        <authorList>
            <person name="Li R."/>
            <person name="Bekaert M."/>
        </authorList>
    </citation>
    <scope>NUCLEOTIDE SEQUENCE [LARGE SCALE GENOMIC DNA]</scope>
    <source>
        <strain evidence="3">wild</strain>
    </source>
</reference>
<dbReference type="EMBL" id="CACVKT020008351">
    <property type="protein sequence ID" value="CAC5414622.1"/>
    <property type="molecule type" value="Genomic_DNA"/>
</dbReference>
<evidence type="ECO:0000313" key="3">
    <source>
        <dbReference type="Proteomes" id="UP000507470"/>
    </source>
</evidence>
<gene>
    <name evidence="2" type="ORF">MCOR_47389</name>
</gene>
<organism evidence="2 3">
    <name type="scientific">Mytilus coruscus</name>
    <name type="common">Sea mussel</name>
    <dbReference type="NCBI Taxonomy" id="42192"/>
    <lineage>
        <taxon>Eukaryota</taxon>
        <taxon>Metazoa</taxon>
        <taxon>Spiralia</taxon>
        <taxon>Lophotrochozoa</taxon>
        <taxon>Mollusca</taxon>
        <taxon>Bivalvia</taxon>
        <taxon>Autobranchia</taxon>
        <taxon>Pteriomorphia</taxon>
        <taxon>Mytilida</taxon>
        <taxon>Mytiloidea</taxon>
        <taxon>Mytilidae</taxon>
        <taxon>Mytilinae</taxon>
        <taxon>Mytilus</taxon>
    </lineage>
</organism>
<accession>A0A6J8E4Y5</accession>
<dbReference type="Proteomes" id="UP000507470">
    <property type="component" value="Unassembled WGS sequence"/>
</dbReference>
<evidence type="ECO:0000313" key="2">
    <source>
        <dbReference type="EMBL" id="CAC5414622.1"/>
    </source>
</evidence>
<feature type="compositionally biased region" description="Polar residues" evidence="1">
    <location>
        <begin position="170"/>
        <end position="179"/>
    </location>
</feature>
<sequence length="192" mass="21794">MQVVHTWVNKIKMTWFKRFKKRINSLVYAETVNKYNNAFSDMEEFILCSGKTHLTKWLNWWDNRRNHVKAFQPVSAPSTNLAEASHASLKLSGGTGLNIVQSAIYDISECFKFEKSIEGDCLGYVKSGTGPSKALKTSRMEKRTLKNIDELMTELDGQYHSGEQGPSRVTIISFQPNESSSHRADKGKDPDK</sequence>
<keyword evidence="3" id="KW-1185">Reference proteome</keyword>